<dbReference type="CDD" id="cd16026">
    <property type="entry name" value="GALNS_like"/>
    <property type="match status" value="1"/>
</dbReference>
<organism evidence="9 10">
    <name type="scientific">Mariniflexile fucanivorans</name>
    <dbReference type="NCBI Taxonomy" id="264023"/>
    <lineage>
        <taxon>Bacteria</taxon>
        <taxon>Pseudomonadati</taxon>
        <taxon>Bacteroidota</taxon>
        <taxon>Flavobacteriia</taxon>
        <taxon>Flavobacteriales</taxon>
        <taxon>Flavobacteriaceae</taxon>
        <taxon>Mariniflexile</taxon>
    </lineage>
</organism>
<evidence type="ECO:0000256" key="4">
    <source>
        <dbReference type="ARBA" id="ARBA00022729"/>
    </source>
</evidence>
<dbReference type="PROSITE" id="PS51257">
    <property type="entry name" value="PROKAR_LIPOPROTEIN"/>
    <property type="match status" value="1"/>
</dbReference>
<keyword evidence="5" id="KW-0378">Hydrolase</keyword>
<reference evidence="9 10" key="1">
    <citation type="submission" date="2019-03" db="EMBL/GenBank/DDBJ databases">
        <title>Genomic Encyclopedia of Type Strains, Phase IV (KMG-IV): sequencing the most valuable type-strain genomes for metagenomic binning, comparative biology and taxonomic classification.</title>
        <authorList>
            <person name="Goeker M."/>
        </authorList>
    </citation>
    <scope>NUCLEOTIDE SEQUENCE [LARGE SCALE GENOMIC DNA]</scope>
    <source>
        <strain evidence="9 10">DSM 18792</strain>
    </source>
</reference>
<dbReference type="InterPro" id="IPR017850">
    <property type="entry name" value="Alkaline_phosphatase_core_sf"/>
</dbReference>
<dbReference type="Gene3D" id="3.30.1120.10">
    <property type="match status" value="1"/>
</dbReference>
<dbReference type="GO" id="GO:0046872">
    <property type="term" value="F:metal ion binding"/>
    <property type="evidence" value="ECO:0007669"/>
    <property type="project" value="UniProtKB-KW"/>
</dbReference>
<dbReference type="AlphaFoldDB" id="A0A4R1RPQ5"/>
<dbReference type="PROSITE" id="PS00149">
    <property type="entry name" value="SULFATASE_2"/>
    <property type="match status" value="1"/>
</dbReference>
<comment type="similarity">
    <text evidence="2">Belongs to the sulfatase family.</text>
</comment>
<sequence length="491" mass="55366">MMQKLILILVLLIFSCKPQLKNNEKEALDNQPKTKPNIILIFTDDQGYGDLGCYGSPNIETPNIDRMAAEGMRLTSFYAAAVCGPSRAQLMTGSYHARVSHSFNELPESNFGLNPNEITLAEVLKGAGYRTMHIGKWHLGDAPEFLPTQQGFDRFFGFPYSHDMWPYHCNTALKNLEDTDLMQQILDRKEEVGYTVGGSWSFPPLPLMNNEKVIELNPNQEQMTIRYTEKALEFIEDNSKEPFFLYLAHTMPHTHLFVSEKFKGKSDRGLYGDAIMEVDWSTGEILKKLKDLGIDQNTLVIFSSDNGPTPKYGSDGGSAGPLRGAKGSMYEGGMRVPGIFRWPGTIPSGIRSNAMASTIDLLPTFAYLADTQIPNDRVIDGKNLVPLLKEENKNSPHKFLHYFGGSGSQKPSNYQAIRNDKWKLFVKRNISGEFIPVELYNLGTDPSEKYDKLSQYPEIANDMLKEAEHFYMELEENRRPIGESKNKSVSK</sequence>
<evidence type="ECO:0000256" key="6">
    <source>
        <dbReference type="ARBA" id="ARBA00022837"/>
    </source>
</evidence>
<keyword evidence="10" id="KW-1185">Reference proteome</keyword>
<dbReference type="GO" id="GO:0004065">
    <property type="term" value="F:arylsulfatase activity"/>
    <property type="evidence" value="ECO:0007669"/>
    <property type="project" value="TreeGrafter"/>
</dbReference>
<feature type="domain" description="Sulfatase N-terminal" evidence="8">
    <location>
        <begin position="36"/>
        <end position="370"/>
    </location>
</feature>
<keyword evidence="7" id="KW-0325">Glycoprotein</keyword>
<evidence type="ECO:0000313" key="10">
    <source>
        <dbReference type="Proteomes" id="UP000295455"/>
    </source>
</evidence>
<protein>
    <submittedName>
        <fullName evidence="9">Arylsulfatase</fullName>
    </submittedName>
</protein>
<dbReference type="EMBL" id="SLUP01000002">
    <property type="protein sequence ID" value="TCL67872.1"/>
    <property type="molecule type" value="Genomic_DNA"/>
</dbReference>
<comment type="caution">
    <text evidence="9">The sequence shown here is derived from an EMBL/GenBank/DDBJ whole genome shotgun (WGS) entry which is preliminary data.</text>
</comment>
<dbReference type="SUPFAM" id="SSF53649">
    <property type="entry name" value="Alkaline phosphatase-like"/>
    <property type="match status" value="1"/>
</dbReference>
<dbReference type="Pfam" id="PF00884">
    <property type="entry name" value="Sulfatase"/>
    <property type="match status" value="1"/>
</dbReference>
<comment type="cofactor">
    <cofactor evidence="1">
        <name>Ca(2+)</name>
        <dbReference type="ChEBI" id="CHEBI:29108"/>
    </cofactor>
</comment>
<proteinExistence type="inferred from homology"/>
<dbReference type="InterPro" id="IPR024607">
    <property type="entry name" value="Sulfatase_CS"/>
</dbReference>
<evidence type="ECO:0000256" key="2">
    <source>
        <dbReference type="ARBA" id="ARBA00008779"/>
    </source>
</evidence>
<dbReference type="PANTHER" id="PTHR42693">
    <property type="entry name" value="ARYLSULFATASE FAMILY MEMBER"/>
    <property type="match status" value="1"/>
</dbReference>
<evidence type="ECO:0000256" key="1">
    <source>
        <dbReference type="ARBA" id="ARBA00001913"/>
    </source>
</evidence>
<keyword evidence="6" id="KW-0106">Calcium</keyword>
<dbReference type="InterPro" id="IPR050738">
    <property type="entry name" value="Sulfatase"/>
</dbReference>
<dbReference type="Gene3D" id="3.40.720.10">
    <property type="entry name" value="Alkaline Phosphatase, subunit A"/>
    <property type="match status" value="1"/>
</dbReference>
<gene>
    <name evidence="9" type="ORF">EV196_102435</name>
</gene>
<keyword evidence="3" id="KW-0479">Metal-binding</keyword>
<name>A0A4R1RPQ5_9FLAO</name>
<dbReference type="RefSeq" id="WP_207902814.1">
    <property type="nucleotide sequence ID" value="NZ_OX156936.1"/>
</dbReference>
<evidence type="ECO:0000313" key="9">
    <source>
        <dbReference type="EMBL" id="TCL67872.1"/>
    </source>
</evidence>
<evidence type="ECO:0000256" key="5">
    <source>
        <dbReference type="ARBA" id="ARBA00022801"/>
    </source>
</evidence>
<keyword evidence="4" id="KW-0732">Signal</keyword>
<dbReference type="PANTHER" id="PTHR42693:SF53">
    <property type="entry name" value="ENDO-4-O-SULFATASE"/>
    <property type="match status" value="1"/>
</dbReference>
<evidence type="ECO:0000256" key="7">
    <source>
        <dbReference type="ARBA" id="ARBA00023180"/>
    </source>
</evidence>
<evidence type="ECO:0000256" key="3">
    <source>
        <dbReference type="ARBA" id="ARBA00022723"/>
    </source>
</evidence>
<dbReference type="FunFam" id="3.40.720.10:FF:000023">
    <property type="entry name" value="Arylsulfatase A"/>
    <property type="match status" value="1"/>
</dbReference>
<dbReference type="InterPro" id="IPR000917">
    <property type="entry name" value="Sulfatase_N"/>
</dbReference>
<evidence type="ECO:0000259" key="8">
    <source>
        <dbReference type="Pfam" id="PF00884"/>
    </source>
</evidence>
<dbReference type="Proteomes" id="UP000295455">
    <property type="component" value="Unassembled WGS sequence"/>
</dbReference>
<dbReference type="PROSITE" id="PS00523">
    <property type="entry name" value="SULFATASE_1"/>
    <property type="match status" value="1"/>
</dbReference>
<accession>A0A4R1RPQ5</accession>